<dbReference type="AlphaFoldDB" id="V5YPT7"/>
<proteinExistence type="predicted"/>
<sequence>MLPMDAKRNSDSYSYPNGMLNSAYLTGVLRKPGDGLCYIQQTRNENHMLPVEFDPKKTPLPRNIQEGDLISTICHVSGRREGDQRIVVLNSILFEQPNVMHMDARYVDDLLSKWEKIAHAAAPDSGEPESVAKLRELHGPRSVQERVDAIDWKVMKMNHNAANTVRLAGFVQAKSLERNRVGPEGKPLLDRLIVLLRQHKDSDRCITVRWYGKNLEPLSKPLTKGLPIEFAGEFRLDVKAAGPVDPETGIAPVSSIPYIQAKDYPALVTPESESIKVRPAWAHELYLRGAGANQQTPAADSSEGGAAGSIDRQAAFAQAMSQQ</sequence>
<protein>
    <submittedName>
        <fullName evidence="2">Uncharacterized protein</fullName>
    </submittedName>
</protein>
<keyword evidence="2" id="KW-0614">Plasmid</keyword>
<accession>V5YPT7</accession>
<name>V5YPT7_9BURK</name>
<reference evidence="2" key="1">
    <citation type="journal article" date="2014" name="Microbiology">
        <title>A 2,4-dichlorophenoxyacetic acid degradation plasmid pM7012 discloses distribution of an unclassified megaplasmid group across bacterial species.</title>
        <authorList>
            <person name="Sakai Y."/>
            <person name="Ogawa N."/>
            <person name="Shimomura Y."/>
            <person name="Fujii T."/>
        </authorList>
    </citation>
    <scope>NUCLEOTIDE SEQUENCE</scope>
    <source>
        <strain evidence="2">M701</strain>
    </source>
</reference>
<organism evidence="2">
    <name type="scientific">Burkholderia sp. M701</name>
    <dbReference type="NCBI Taxonomy" id="326454"/>
    <lineage>
        <taxon>Bacteria</taxon>
        <taxon>Pseudomonadati</taxon>
        <taxon>Pseudomonadota</taxon>
        <taxon>Betaproteobacteria</taxon>
        <taxon>Burkholderiales</taxon>
        <taxon>Burkholderiaceae</taxon>
        <taxon>Burkholderia</taxon>
    </lineage>
</organism>
<reference evidence="2" key="2">
    <citation type="submission" date="2024-06" db="EMBL/GenBank/DDBJ databases">
        <authorList>
            <person name="Sakai Y."/>
            <person name="Fujii T."/>
        </authorList>
    </citation>
    <scope>NUCLEOTIDE SEQUENCE</scope>
    <source>
        <strain evidence="2">M701</strain>
        <plasmid evidence="2">pM7012</plasmid>
    </source>
</reference>
<evidence type="ECO:0000256" key="1">
    <source>
        <dbReference type="SAM" id="MobiDB-lite"/>
    </source>
</evidence>
<feature type="region of interest" description="Disordered" evidence="1">
    <location>
        <begin position="292"/>
        <end position="323"/>
    </location>
</feature>
<dbReference type="EMBL" id="AB853026">
    <property type="protein sequence ID" value="BAO19294.1"/>
    <property type="molecule type" value="Genomic_DNA"/>
</dbReference>
<dbReference type="RefSeq" id="WP_023842834.1">
    <property type="nucleotide sequence ID" value="NC_022995.1"/>
</dbReference>
<geneLocation type="plasmid" evidence="2">
    <name>pM7012</name>
</geneLocation>
<evidence type="ECO:0000313" key="2">
    <source>
        <dbReference type="EMBL" id="BAO19294.1"/>
    </source>
</evidence>